<dbReference type="OrthoDB" id="4473401at2759"/>
<dbReference type="GO" id="GO:0071555">
    <property type="term" value="P:cell wall organization"/>
    <property type="evidence" value="ECO:0007669"/>
    <property type="project" value="UniProtKB-KW"/>
</dbReference>
<comment type="catalytic activity">
    <reaction evidence="1">
        <text>Hydrolysis of (1-&gt;3)-beta-D-glucosidic linkages in (1-&gt;3)-beta-D-glucans.</text>
        <dbReference type="EC" id="3.2.1.39"/>
    </reaction>
</comment>
<keyword evidence="5" id="KW-0119">Carbohydrate metabolism</keyword>
<evidence type="ECO:0000256" key="4">
    <source>
        <dbReference type="ARBA" id="ARBA00022801"/>
    </source>
</evidence>
<evidence type="ECO:0000313" key="12">
    <source>
        <dbReference type="Proteomes" id="UP000077266"/>
    </source>
</evidence>
<feature type="domain" description="Glycosyl hydrolase family 81 C-terminal" evidence="10">
    <location>
        <begin position="322"/>
        <end position="653"/>
    </location>
</feature>
<evidence type="ECO:0000256" key="3">
    <source>
        <dbReference type="ARBA" id="ARBA00012780"/>
    </source>
</evidence>
<protein>
    <recommendedName>
        <fullName evidence="3">glucan endo-1,3-beta-D-glucosidase</fullName>
        <ecNumber evidence="3">3.2.1.39</ecNumber>
    </recommendedName>
</protein>
<dbReference type="Pfam" id="PF03639">
    <property type="entry name" value="Glyco_hydro_81"/>
    <property type="match status" value="1"/>
</dbReference>
<evidence type="ECO:0000256" key="7">
    <source>
        <dbReference type="ARBA" id="ARBA00023316"/>
    </source>
</evidence>
<dbReference type="EC" id="3.2.1.39" evidence="3"/>
<proteinExistence type="inferred from homology"/>
<keyword evidence="12" id="KW-1185">Reference proteome</keyword>
<name>A0A165NV71_EXIGL</name>
<sequence length="951" mass="104038">MPTLPGGQVANTAPPGPFFEGHRVPLPTCTWWVGFGAPPNQDAVAAGPFPFMSQCLDDGIAFGLPTKRDFDGVSVHQPAEIDLSASFNEHDGNKTHHRALSWDDLSVTVQYYTGEHHMTAFLVPGAPYMTFKYHAATPTFRAQRGGIVEVNGTSVVRGRVVSVQGSKFRLRTEHGLFLIYSLDGPMTLLASDTRVSASASMDGVLRVAKLIHPGHEQTLDRYAGTYPTGAELDYEFSRHCSATMIFRWIVVGNPENFIQLSWPHHRKSLKSPLYLPASSLSYLTIKGWMVPVLGNTWRLEYQLPSMDFDAPRPPDPSCVPAIIQGLEYEIAALGTSSEPGDFYFWGGAIAAASQLALIAEQVGRSDLVPRVIGYLERSLRCWTDPKYSKVQAAYETNWGAVISKAGATNHHVDFGNGFMNDHHFHYGYLLCAGAVIARHNPAWLEQSNGLGTNADFLGWFARDIANPSRNDKSFPVARHRDTFAGHSWASGIANGAGDRDQESLGEAINGYYGVLLCAIVTKNRTLEDYARLLIATEQAAGIYWQLNPDADPDDIDEPYPEQPLRDLVTIGNCMQWQAGAWLFWGSQKTQIAAIQILPVTPIMEPYYDPTWVRAVLRYVRDELDDPSIGDEWKCLVYLAYSNYDPHAAMEMSKSLTAWGSGNSYSNQLYFIATRPNPSGRPILKQGDDAPVRGTFSLRLAETGRYVSSRSARPELVADADTLGQAAGFTFGFAPGGVTLCHTLTHQYVTADIGGSSPLSAAREKVAAWEIFKLVPCSDVEGVQYTLMAGSNKRFVTLDAQGALVPSADQRAAARFVLTSAPVPKNPSGRFAMQDLSSALWVSCEEGRLVATGRTPSDAAAFDWYGSSMTFRSTATGQWVTAAPDGSAPLAAARDVALAWEHFWVEETEPGCFVMRALVNERFVMTDAAHGLVNAAQSAGEATRYSFHPLRS</sequence>
<evidence type="ECO:0000256" key="1">
    <source>
        <dbReference type="ARBA" id="ARBA00000382"/>
    </source>
</evidence>
<dbReference type="InParanoid" id="A0A165NV71"/>
<dbReference type="CDD" id="cd00257">
    <property type="entry name" value="beta-trefoil_FSCN-like"/>
    <property type="match status" value="1"/>
</dbReference>
<dbReference type="Pfam" id="PF17652">
    <property type="entry name" value="Glyco_hydro81C"/>
    <property type="match status" value="1"/>
</dbReference>
<evidence type="ECO:0000256" key="6">
    <source>
        <dbReference type="ARBA" id="ARBA00023295"/>
    </source>
</evidence>
<dbReference type="PANTHER" id="PTHR31983">
    <property type="entry name" value="ENDO-1,3(4)-BETA-GLUCANASE 1"/>
    <property type="match status" value="1"/>
</dbReference>
<dbReference type="GO" id="GO:0052861">
    <property type="term" value="F:endo-1,3(4)-beta-glucanase activity"/>
    <property type="evidence" value="ECO:0007669"/>
    <property type="project" value="InterPro"/>
</dbReference>
<dbReference type="Proteomes" id="UP000077266">
    <property type="component" value="Unassembled WGS sequence"/>
</dbReference>
<dbReference type="EMBL" id="KV425895">
    <property type="protein sequence ID" value="KZW01272.1"/>
    <property type="molecule type" value="Genomic_DNA"/>
</dbReference>
<evidence type="ECO:0000256" key="8">
    <source>
        <dbReference type="ARBA" id="ARBA00023326"/>
    </source>
</evidence>
<keyword evidence="4" id="KW-0378">Hydrolase</keyword>
<evidence type="ECO:0000256" key="2">
    <source>
        <dbReference type="ARBA" id="ARBA00010730"/>
    </source>
</evidence>
<evidence type="ECO:0000256" key="5">
    <source>
        <dbReference type="ARBA" id="ARBA00023277"/>
    </source>
</evidence>
<dbReference type="InterPro" id="IPR040720">
    <property type="entry name" value="GH81_C"/>
</dbReference>
<dbReference type="AlphaFoldDB" id="A0A165NV71"/>
<dbReference type="Gene3D" id="2.80.10.50">
    <property type="match status" value="1"/>
</dbReference>
<dbReference type="SUPFAM" id="SSF50405">
    <property type="entry name" value="Actin-crosslinking proteins"/>
    <property type="match status" value="2"/>
</dbReference>
<feature type="domain" description="Glycosyl hydrolase family 81 N-terminal" evidence="9">
    <location>
        <begin position="82"/>
        <end position="307"/>
    </location>
</feature>
<evidence type="ECO:0000313" key="11">
    <source>
        <dbReference type="EMBL" id="KZW01272.1"/>
    </source>
</evidence>
<evidence type="ECO:0000259" key="9">
    <source>
        <dbReference type="Pfam" id="PF03639"/>
    </source>
</evidence>
<dbReference type="InterPro" id="IPR008999">
    <property type="entry name" value="Actin-crosslinking"/>
</dbReference>
<dbReference type="Gene3D" id="2.70.98.30">
    <property type="entry name" value="Golgi alpha-mannosidase II, domain 4"/>
    <property type="match status" value="1"/>
</dbReference>
<dbReference type="STRING" id="1314781.A0A165NV71"/>
<keyword evidence="7" id="KW-0961">Cell wall biogenesis/degradation</keyword>
<dbReference type="PROSITE" id="PS52008">
    <property type="entry name" value="GH81"/>
    <property type="match status" value="1"/>
</dbReference>
<dbReference type="GO" id="GO:0042973">
    <property type="term" value="F:glucan endo-1,3-beta-D-glucosidase activity"/>
    <property type="evidence" value="ECO:0007669"/>
    <property type="project" value="UniProtKB-EC"/>
</dbReference>
<dbReference type="InterPro" id="IPR040451">
    <property type="entry name" value="GH81_N"/>
</dbReference>
<keyword evidence="8" id="KW-0624">Polysaccharide degradation</keyword>
<accession>A0A165NV71</accession>
<evidence type="ECO:0000259" key="10">
    <source>
        <dbReference type="Pfam" id="PF17652"/>
    </source>
</evidence>
<dbReference type="GO" id="GO:0000272">
    <property type="term" value="P:polysaccharide catabolic process"/>
    <property type="evidence" value="ECO:0007669"/>
    <property type="project" value="UniProtKB-KW"/>
</dbReference>
<dbReference type="InterPro" id="IPR005200">
    <property type="entry name" value="Endo-beta-glucanase"/>
</dbReference>
<organism evidence="11 12">
    <name type="scientific">Exidia glandulosa HHB12029</name>
    <dbReference type="NCBI Taxonomy" id="1314781"/>
    <lineage>
        <taxon>Eukaryota</taxon>
        <taxon>Fungi</taxon>
        <taxon>Dikarya</taxon>
        <taxon>Basidiomycota</taxon>
        <taxon>Agaricomycotina</taxon>
        <taxon>Agaricomycetes</taxon>
        <taxon>Auriculariales</taxon>
        <taxon>Exidiaceae</taxon>
        <taxon>Exidia</taxon>
    </lineage>
</organism>
<keyword evidence="6" id="KW-0326">Glycosidase</keyword>
<comment type="similarity">
    <text evidence="2">Belongs to the glycosyl hydrolase 81 family.</text>
</comment>
<dbReference type="PANTHER" id="PTHR31983:SF0">
    <property type="entry name" value="GLUCAN ENDO-1,3-BETA-D-GLUCOSIDASE 2"/>
    <property type="match status" value="1"/>
</dbReference>
<reference evidence="11 12" key="1">
    <citation type="journal article" date="2016" name="Mol. Biol. Evol.">
        <title>Comparative Genomics of Early-Diverging Mushroom-Forming Fungi Provides Insights into the Origins of Lignocellulose Decay Capabilities.</title>
        <authorList>
            <person name="Nagy L.G."/>
            <person name="Riley R."/>
            <person name="Tritt A."/>
            <person name="Adam C."/>
            <person name="Daum C."/>
            <person name="Floudas D."/>
            <person name="Sun H."/>
            <person name="Yadav J.S."/>
            <person name="Pangilinan J."/>
            <person name="Larsson K.H."/>
            <person name="Matsuura K."/>
            <person name="Barry K."/>
            <person name="Labutti K."/>
            <person name="Kuo R."/>
            <person name="Ohm R.A."/>
            <person name="Bhattacharya S.S."/>
            <person name="Shirouzu T."/>
            <person name="Yoshinaga Y."/>
            <person name="Martin F.M."/>
            <person name="Grigoriev I.V."/>
            <person name="Hibbett D.S."/>
        </authorList>
    </citation>
    <scope>NUCLEOTIDE SEQUENCE [LARGE SCALE GENOMIC DNA]</scope>
    <source>
        <strain evidence="11 12">HHB12029</strain>
    </source>
</reference>
<gene>
    <name evidence="11" type="ORF">EXIGLDRAFT_638608</name>
</gene>